<protein>
    <submittedName>
        <fullName evidence="5">Nitrous oxide reductase family maturation protein NosD</fullName>
    </submittedName>
</protein>
<dbReference type="EMBL" id="CP095873">
    <property type="protein sequence ID" value="UPL21805.1"/>
    <property type="molecule type" value="Genomic_DNA"/>
</dbReference>
<dbReference type="SUPFAM" id="SSF51126">
    <property type="entry name" value="Pectin lyase-like"/>
    <property type="match status" value="1"/>
</dbReference>
<dbReference type="NCBIfam" id="TIGR03804">
    <property type="entry name" value="para_beta_helix"/>
    <property type="match status" value="1"/>
</dbReference>
<keyword evidence="2" id="KW-0677">Repeat</keyword>
<dbReference type="InterPro" id="IPR011050">
    <property type="entry name" value="Pectin_lyase_fold/virulence"/>
</dbReference>
<feature type="domain" description="Carbohydrate-binding/sugar hydrolysis" evidence="4">
    <location>
        <begin position="216"/>
        <end position="376"/>
    </location>
</feature>
<dbReference type="NCBIfam" id="TIGR04247">
    <property type="entry name" value="NosD_copper_fam"/>
    <property type="match status" value="1"/>
</dbReference>
<dbReference type="InterPro" id="IPR012334">
    <property type="entry name" value="Pectin_lyas_fold"/>
</dbReference>
<sequence>MKPFCLLPTRARCLSPALVLRLAFKPLTVLVALAVSGLVAQAATIEVPADTALQAVIDAAQAGDILMLAPGTYQGNIIVNKPLTLQGPSNRQAVLMGEREGRTVWVQAEDVQIRQITVRNSGLSLPDMDAGIFLDKPAHNALIENNDILDNLVGVYVWGPHNALVQHNTIVGNKELRLNERGNGVTVWNSPGSRILYNDISWGRDGIFSNTSRNNVFSHNRFTQLRYAVHYMYTNNSEVSSNVSIGNDIAYALMFSQFLTVRENISINSTHQGLMLNAAQQSTITDNIVDGAEKGVFLYNANFNRISGNLIQNTQIGVHYTAGSEGNEITENAFIQNQNQVKYVGTRYLEWSSKDRGNYWSDHSAFDLNGDGIGDTAYRPNGLIEQLVWRAPSARVLLNSPAVSIVRWAQTQFPAILPGGIIDSAPLMRAPDNPVWERYKANHDSIQ</sequence>
<name>A0AAE9H7G2_ALCFA</name>
<dbReference type="AlphaFoldDB" id="A0AAE9H7G2"/>
<dbReference type="Gene3D" id="2.160.20.10">
    <property type="entry name" value="Single-stranded right-handed beta-helix, Pectin lyase-like"/>
    <property type="match status" value="1"/>
</dbReference>
<dbReference type="SMART" id="SM00722">
    <property type="entry name" value="CASH"/>
    <property type="match status" value="2"/>
</dbReference>
<evidence type="ECO:0000256" key="2">
    <source>
        <dbReference type="ARBA" id="ARBA00022737"/>
    </source>
</evidence>
<dbReference type="InterPro" id="IPR006633">
    <property type="entry name" value="Carb-bd_sugar_hydrolysis-dom"/>
</dbReference>
<dbReference type="InterPro" id="IPR022441">
    <property type="entry name" value="Para_beta_helix_rpt-2"/>
</dbReference>
<feature type="domain" description="Carbohydrate-binding/sugar hydrolysis" evidence="4">
    <location>
        <begin position="60"/>
        <end position="210"/>
    </location>
</feature>
<dbReference type="RefSeq" id="WP_247966333.1">
    <property type="nucleotide sequence ID" value="NZ_CP095873.1"/>
</dbReference>
<dbReference type="Pfam" id="PF05048">
    <property type="entry name" value="NosD"/>
    <property type="match status" value="1"/>
</dbReference>
<accession>A0AAE9H7G2</accession>
<evidence type="ECO:0000313" key="5">
    <source>
        <dbReference type="EMBL" id="UPL21805.1"/>
    </source>
</evidence>
<proteinExistence type="predicted"/>
<evidence type="ECO:0000256" key="1">
    <source>
        <dbReference type="ARBA" id="ARBA00004906"/>
    </source>
</evidence>
<dbReference type="Proteomes" id="UP000830925">
    <property type="component" value="Chromosome"/>
</dbReference>
<dbReference type="SMART" id="SM00710">
    <property type="entry name" value="PbH1"/>
    <property type="match status" value="8"/>
</dbReference>
<dbReference type="InterPro" id="IPR026464">
    <property type="entry name" value="NosD_copper_fam"/>
</dbReference>
<comment type="pathway">
    <text evidence="1">Protein modification; protein ubiquitination.</text>
</comment>
<evidence type="ECO:0000259" key="4">
    <source>
        <dbReference type="SMART" id="SM00722"/>
    </source>
</evidence>
<dbReference type="PANTHER" id="PTHR22990">
    <property type="entry name" value="F-BOX ONLY PROTEIN"/>
    <property type="match status" value="1"/>
</dbReference>
<dbReference type="InterPro" id="IPR006626">
    <property type="entry name" value="PbH1"/>
</dbReference>
<evidence type="ECO:0000256" key="3">
    <source>
        <dbReference type="ARBA" id="ARBA00022786"/>
    </source>
</evidence>
<gene>
    <name evidence="5" type="ORF">MXF72_01625</name>
</gene>
<dbReference type="InterPro" id="IPR051550">
    <property type="entry name" value="SCF-Subunits/Alg-Epimerases"/>
</dbReference>
<keyword evidence="3" id="KW-0833">Ubl conjugation pathway</keyword>
<evidence type="ECO:0000313" key="6">
    <source>
        <dbReference type="Proteomes" id="UP000830925"/>
    </source>
</evidence>
<dbReference type="InterPro" id="IPR007742">
    <property type="entry name" value="NosD_dom"/>
</dbReference>
<reference evidence="5" key="1">
    <citation type="submission" date="2022-04" db="EMBL/GenBank/DDBJ databases">
        <title>Genomic mining of Alcaligenes faecalis D334 producing ectoin and derivatives.</title>
        <authorList>
            <person name="Doan V.T."/>
            <person name="Quach N.T."/>
            <person name="Vu T.-H.-N."/>
            <person name="Phi Q.-T."/>
        </authorList>
    </citation>
    <scope>NUCLEOTIDE SEQUENCE</scope>
    <source>
        <strain evidence="5">D334</strain>
    </source>
</reference>
<dbReference type="PANTHER" id="PTHR22990:SF15">
    <property type="entry name" value="F-BOX ONLY PROTEIN 10"/>
    <property type="match status" value="1"/>
</dbReference>
<organism evidence="5 6">
    <name type="scientific">Alcaligenes faecalis</name>
    <dbReference type="NCBI Taxonomy" id="511"/>
    <lineage>
        <taxon>Bacteria</taxon>
        <taxon>Pseudomonadati</taxon>
        <taxon>Pseudomonadota</taxon>
        <taxon>Betaproteobacteria</taxon>
        <taxon>Burkholderiales</taxon>
        <taxon>Alcaligenaceae</taxon>
        <taxon>Alcaligenes</taxon>
    </lineage>
</organism>